<evidence type="ECO:0000259" key="13">
    <source>
        <dbReference type="Pfam" id="PF00294"/>
    </source>
</evidence>
<dbReference type="PROSITE" id="PS00584">
    <property type="entry name" value="PFKB_KINASES_2"/>
    <property type="match status" value="1"/>
</dbReference>
<comment type="subcellular location">
    <subcellularLocation>
        <location evidence="12">Cytoplasm</location>
    </subcellularLocation>
</comment>
<feature type="binding site" evidence="12">
    <location>
        <begin position="39"/>
        <end position="43"/>
    </location>
    <ligand>
        <name>substrate</name>
    </ligand>
</feature>
<feature type="binding site" evidence="12">
    <location>
        <position position="292"/>
    </location>
    <ligand>
        <name>K(+)</name>
        <dbReference type="ChEBI" id="CHEBI:29103"/>
    </ligand>
</feature>
<keyword evidence="9 12" id="KW-0460">Magnesium</keyword>
<dbReference type="GO" id="GO:0005524">
    <property type="term" value="F:ATP binding"/>
    <property type="evidence" value="ECO:0007669"/>
    <property type="project" value="UniProtKB-UniRule"/>
</dbReference>
<name>A0A556QGF5_9BACT</name>
<accession>A0A556QGF5</accession>
<comment type="caution">
    <text evidence="12">Lacks conserved residue(s) required for the propagation of feature annotation.</text>
</comment>
<feature type="binding site" evidence="12">
    <location>
        <position position="137"/>
    </location>
    <ligand>
        <name>substrate</name>
    </ligand>
</feature>
<dbReference type="PANTHER" id="PTHR10584">
    <property type="entry name" value="SUGAR KINASE"/>
    <property type="match status" value="1"/>
</dbReference>
<dbReference type="GO" id="GO:0046872">
    <property type="term" value="F:metal ion binding"/>
    <property type="evidence" value="ECO:0007669"/>
    <property type="project" value="UniProtKB-KW"/>
</dbReference>
<feature type="binding site" evidence="12">
    <location>
        <position position="297"/>
    </location>
    <ligand>
        <name>K(+)</name>
        <dbReference type="ChEBI" id="CHEBI:29103"/>
    </ligand>
</feature>
<reference evidence="14 15" key="1">
    <citation type="submission" date="2019-07" db="EMBL/GenBank/DDBJ databases">
        <title>Description of 53C-WASEF.</title>
        <authorList>
            <person name="Pitt A."/>
            <person name="Hahn M.W."/>
        </authorList>
    </citation>
    <scope>NUCLEOTIDE SEQUENCE [LARGE SCALE GENOMIC DNA]</scope>
    <source>
        <strain evidence="14 15">53C-WASEF</strain>
    </source>
</reference>
<dbReference type="GO" id="GO:0005829">
    <property type="term" value="C:cytosol"/>
    <property type="evidence" value="ECO:0007669"/>
    <property type="project" value="TreeGrafter"/>
</dbReference>
<keyword evidence="10 12" id="KW-0630">Potassium</keyword>
<dbReference type="CDD" id="cd01174">
    <property type="entry name" value="ribokinase"/>
    <property type="match status" value="1"/>
</dbReference>
<dbReference type="EC" id="2.7.1.15" evidence="2 12"/>
<keyword evidence="12" id="KW-0963">Cytoplasm</keyword>
<sequence>MKPQVIVVGSFVQDLTWNCANFPQAGETIIGTFSTGPGGKGSNQAVAAGRAGAATLFIGAVGKDTFAGGARAFYKAEKIGARFIEKPAHATGTAAILVSESGQNEIVVALGANAHLSKADLPAKLFAGAQVVVAQLESNLAATAHALKSARAAGATAVLNPAPMRADFNPAILKHADILIPNETEFTALVNLLPITGIKDFTESQLSALGDDDIHALARTFGPRVVIVTLGKRGCLVSQESGYTFIASHKVKAIDTTGAGDAFVGGFTAGLVKFKGDFLAAARFGTVVAALSVTKRGTAPAMPHAREIAAFLKKK</sequence>
<evidence type="ECO:0000256" key="7">
    <source>
        <dbReference type="ARBA" id="ARBA00022777"/>
    </source>
</evidence>
<evidence type="ECO:0000256" key="1">
    <source>
        <dbReference type="ARBA" id="ARBA00005380"/>
    </source>
</evidence>
<dbReference type="Gene3D" id="3.40.1190.20">
    <property type="match status" value="1"/>
</dbReference>
<feature type="binding site" evidence="12">
    <location>
        <position position="257"/>
    </location>
    <ligand>
        <name>K(+)</name>
        <dbReference type="ChEBI" id="CHEBI:29103"/>
    </ligand>
</feature>
<comment type="activity regulation">
    <text evidence="12">Activated by a monovalent cation that binds near, but not in, the active site. The most likely occupant of the site in vivo is potassium. Ion binding induces a conformational change that may alter substrate affinity.</text>
</comment>
<evidence type="ECO:0000256" key="3">
    <source>
        <dbReference type="ARBA" id="ARBA00016943"/>
    </source>
</evidence>
<keyword evidence="4 12" id="KW-0808">Transferase</keyword>
<keyword evidence="7 12" id="KW-0418">Kinase</keyword>
<feature type="active site" description="Proton acceptor" evidence="12">
    <location>
        <position position="261"/>
    </location>
</feature>
<evidence type="ECO:0000313" key="15">
    <source>
        <dbReference type="Proteomes" id="UP000315648"/>
    </source>
</evidence>
<keyword evidence="5 12" id="KW-0479">Metal-binding</keyword>
<dbReference type="InterPro" id="IPR011877">
    <property type="entry name" value="Ribokinase"/>
</dbReference>
<comment type="similarity">
    <text evidence="12">Belongs to the carbohydrate kinase PfkB family. Ribokinase subfamily.</text>
</comment>
<evidence type="ECO:0000256" key="12">
    <source>
        <dbReference type="HAMAP-Rule" id="MF_01987"/>
    </source>
</evidence>
<dbReference type="OrthoDB" id="9775849at2"/>
<keyword evidence="8 12" id="KW-0067">ATP-binding</keyword>
<dbReference type="Proteomes" id="UP000315648">
    <property type="component" value="Unassembled WGS sequence"/>
</dbReference>
<comment type="function">
    <text evidence="12">Catalyzes the phosphorylation of ribose at O-5 in a reaction requiring ATP and magnesium. The resulting D-ribose-5-phosphate can then be used either for sythesis of nucleotides, histidine, and tryptophan, or as a component of the pentose phosphate pathway.</text>
</comment>
<comment type="pathway">
    <text evidence="12">Carbohydrate metabolism; D-ribose degradation; D-ribose 5-phosphate from beta-D-ribopyranose: step 2/2.</text>
</comment>
<feature type="domain" description="Carbohydrate kinase PfkB" evidence="13">
    <location>
        <begin position="4"/>
        <end position="304"/>
    </location>
</feature>
<protein>
    <recommendedName>
        <fullName evidence="3 12">Ribokinase</fullName>
        <shortName evidence="12">RK</shortName>
        <ecNumber evidence="2 12">2.7.1.15</ecNumber>
    </recommendedName>
</protein>
<keyword evidence="6 12" id="KW-0547">Nucleotide-binding</keyword>
<feature type="binding site" evidence="12">
    <location>
        <position position="261"/>
    </location>
    <ligand>
        <name>substrate</name>
    </ligand>
</feature>
<keyword evidence="11 12" id="KW-0119">Carbohydrate metabolism</keyword>
<comment type="cofactor">
    <cofactor evidence="12">
        <name>Mg(2+)</name>
        <dbReference type="ChEBI" id="CHEBI:18420"/>
    </cofactor>
    <text evidence="12">Requires a divalent cation, most likely magnesium in vivo, as an electrophilic catalyst to aid phosphoryl group transfer. It is the chelate of the metal and the nucleotide that is the actual substrate.</text>
</comment>
<dbReference type="PRINTS" id="PR00990">
    <property type="entry name" value="RIBOKINASE"/>
</dbReference>
<feature type="binding site" evidence="12">
    <location>
        <position position="182"/>
    </location>
    <ligand>
        <name>ATP</name>
        <dbReference type="ChEBI" id="CHEBI:30616"/>
    </ligand>
</feature>
<comment type="catalytic activity">
    <reaction evidence="12">
        <text>D-ribose + ATP = D-ribose 5-phosphate + ADP + H(+)</text>
        <dbReference type="Rhea" id="RHEA:13697"/>
        <dbReference type="ChEBI" id="CHEBI:15378"/>
        <dbReference type="ChEBI" id="CHEBI:30616"/>
        <dbReference type="ChEBI" id="CHEBI:47013"/>
        <dbReference type="ChEBI" id="CHEBI:78346"/>
        <dbReference type="ChEBI" id="CHEBI:456216"/>
        <dbReference type="EC" id="2.7.1.15"/>
    </reaction>
</comment>
<evidence type="ECO:0000256" key="2">
    <source>
        <dbReference type="ARBA" id="ARBA00012035"/>
    </source>
</evidence>
<feature type="binding site" evidence="12">
    <location>
        <begin position="12"/>
        <end position="14"/>
    </location>
    <ligand>
        <name>substrate</name>
    </ligand>
</feature>
<proteinExistence type="inferred from homology"/>
<evidence type="ECO:0000256" key="11">
    <source>
        <dbReference type="ARBA" id="ARBA00023277"/>
    </source>
</evidence>
<evidence type="ECO:0000256" key="5">
    <source>
        <dbReference type="ARBA" id="ARBA00022723"/>
    </source>
</evidence>
<comment type="caution">
    <text evidence="14">The sequence shown here is derived from an EMBL/GenBank/DDBJ whole genome shotgun (WGS) entry which is preliminary data.</text>
</comment>
<evidence type="ECO:0000256" key="10">
    <source>
        <dbReference type="ARBA" id="ARBA00022958"/>
    </source>
</evidence>
<evidence type="ECO:0000256" key="9">
    <source>
        <dbReference type="ARBA" id="ARBA00022842"/>
    </source>
</evidence>
<dbReference type="RefSeq" id="WP_144353988.1">
    <property type="nucleotide sequence ID" value="NZ_CBCRVV010000004.1"/>
</dbReference>
<evidence type="ECO:0000313" key="14">
    <source>
        <dbReference type="EMBL" id="TSJ75715.1"/>
    </source>
</evidence>
<dbReference type="AlphaFoldDB" id="A0A556QGF5"/>
<dbReference type="EMBL" id="VMBG01000003">
    <property type="protein sequence ID" value="TSJ75715.1"/>
    <property type="molecule type" value="Genomic_DNA"/>
</dbReference>
<dbReference type="Pfam" id="PF00294">
    <property type="entry name" value="PfkB"/>
    <property type="match status" value="1"/>
</dbReference>
<dbReference type="InterPro" id="IPR002173">
    <property type="entry name" value="Carboh/pur_kinase_PfkB_CS"/>
</dbReference>
<dbReference type="InterPro" id="IPR002139">
    <property type="entry name" value="Ribo/fructo_kinase"/>
</dbReference>
<keyword evidence="15" id="KW-1185">Reference proteome</keyword>
<dbReference type="SUPFAM" id="SSF53613">
    <property type="entry name" value="Ribokinase-like"/>
    <property type="match status" value="1"/>
</dbReference>
<dbReference type="UniPathway" id="UPA00916">
    <property type="reaction ID" value="UER00889"/>
</dbReference>
<dbReference type="GO" id="GO:0019303">
    <property type="term" value="P:D-ribose catabolic process"/>
    <property type="evidence" value="ECO:0007669"/>
    <property type="project" value="UniProtKB-UniRule"/>
</dbReference>
<evidence type="ECO:0000256" key="4">
    <source>
        <dbReference type="ARBA" id="ARBA00022679"/>
    </source>
</evidence>
<evidence type="ECO:0000256" key="6">
    <source>
        <dbReference type="ARBA" id="ARBA00022741"/>
    </source>
</evidence>
<organism evidence="14 15">
    <name type="scientific">Rariglobus hedericola</name>
    <dbReference type="NCBI Taxonomy" id="2597822"/>
    <lineage>
        <taxon>Bacteria</taxon>
        <taxon>Pseudomonadati</taxon>
        <taxon>Verrucomicrobiota</taxon>
        <taxon>Opitutia</taxon>
        <taxon>Opitutales</taxon>
        <taxon>Opitutaceae</taxon>
        <taxon>Rariglobus</taxon>
    </lineage>
</organism>
<gene>
    <name evidence="12" type="primary">rbsK</name>
    <name evidence="14" type="ORF">FPL22_15720</name>
</gene>
<feature type="binding site" evidence="12">
    <location>
        <begin position="229"/>
        <end position="234"/>
    </location>
    <ligand>
        <name>ATP</name>
        <dbReference type="ChEBI" id="CHEBI:30616"/>
    </ligand>
</feature>
<dbReference type="PANTHER" id="PTHR10584:SF166">
    <property type="entry name" value="RIBOKINASE"/>
    <property type="match status" value="1"/>
</dbReference>
<comment type="similarity">
    <text evidence="1">Belongs to the carbohydrate kinase pfkB family.</text>
</comment>
<feature type="binding site" evidence="12">
    <location>
        <begin position="260"/>
        <end position="261"/>
    </location>
    <ligand>
        <name>ATP</name>
        <dbReference type="ChEBI" id="CHEBI:30616"/>
    </ligand>
</feature>
<dbReference type="GO" id="GO:0004747">
    <property type="term" value="F:ribokinase activity"/>
    <property type="evidence" value="ECO:0007669"/>
    <property type="project" value="UniProtKB-UniRule"/>
</dbReference>
<evidence type="ECO:0000256" key="8">
    <source>
        <dbReference type="ARBA" id="ARBA00022840"/>
    </source>
</evidence>
<comment type="subunit">
    <text evidence="12">Homodimer.</text>
</comment>
<dbReference type="InterPro" id="IPR029056">
    <property type="entry name" value="Ribokinase-like"/>
</dbReference>
<feature type="binding site" evidence="12">
    <location>
        <position position="295"/>
    </location>
    <ligand>
        <name>K(+)</name>
        <dbReference type="ChEBI" id="CHEBI:29103"/>
    </ligand>
</feature>
<feature type="binding site" evidence="12">
    <location>
        <position position="255"/>
    </location>
    <ligand>
        <name>K(+)</name>
        <dbReference type="ChEBI" id="CHEBI:29103"/>
    </ligand>
</feature>
<dbReference type="HAMAP" id="MF_01987">
    <property type="entry name" value="Ribokinase"/>
    <property type="match status" value="1"/>
</dbReference>
<dbReference type="InterPro" id="IPR011611">
    <property type="entry name" value="PfkB_dom"/>
</dbReference>